<organism evidence="9 10">
    <name type="scientific">Nasonia vitripennis</name>
    <name type="common">Parasitic wasp</name>
    <dbReference type="NCBI Taxonomy" id="7425"/>
    <lineage>
        <taxon>Eukaryota</taxon>
        <taxon>Metazoa</taxon>
        <taxon>Ecdysozoa</taxon>
        <taxon>Arthropoda</taxon>
        <taxon>Hexapoda</taxon>
        <taxon>Insecta</taxon>
        <taxon>Pterygota</taxon>
        <taxon>Neoptera</taxon>
        <taxon>Endopterygota</taxon>
        <taxon>Hymenoptera</taxon>
        <taxon>Apocrita</taxon>
        <taxon>Proctotrupomorpha</taxon>
        <taxon>Chalcidoidea</taxon>
        <taxon>Pteromalidae</taxon>
        <taxon>Pteromalinae</taxon>
        <taxon>Nasonia</taxon>
    </lineage>
</organism>
<evidence type="ECO:0000256" key="6">
    <source>
        <dbReference type="ARBA" id="ARBA00023170"/>
    </source>
</evidence>
<dbReference type="KEGG" id="nvi:116416823"/>
<comment type="subcellular location">
    <subcellularLocation>
        <location evidence="1">Cell membrane</location>
        <topology evidence="1">Multi-pass membrane protein</topology>
    </subcellularLocation>
</comment>
<evidence type="ECO:0000256" key="4">
    <source>
        <dbReference type="ARBA" id="ARBA00022989"/>
    </source>
</evidence>
<dbReference type="RefSeq" id="XP_031782782.1">
    <property type="nucleotide sequence ID" value="XM_031926922.1"/>
</dbReference>
<keyword evidence="7" id="KW-0325">Glycoprotein</keyword>
<evidence type="ECO:0000256" key="5">
    <source>
        <dbReference type="ARBA" id="ARBA00023136"/>
    </source>
</evidence>
<dbReference type="Gene3D" id="1.10.287.70">
    <property type="match status" value="1"/>
</dbReference>
<dbReference type="GeneID" id="116416823"/>
<reference evidence="9" key="1">
    <citation type="submission" date="2021-01" db="UniProtKB">
        <authorList>
            <consortium name="EnsemblMetazoa"/>
        </authorList>
    </citation>
    <scope>IDENTIFICATION</scope>
</reference>
<evidence type="ECO:0000256" key="8">
    <source>
        <dbReference type="SAM" id="Phobius"/>
    </source>
</evidence>
<evidence type="ECO:0000256" key="3">
    <source>
        <dbReference type="ARBA" id="ARBA00022692"/>
    </source>
</evidence>
<dbReference type="EnsemblMetazoa" id="XM_031926922">
    <property type="protein sequence ID" value="XP_031782782"/>
    <property type="gene ID" value="LOC116416823"/>
</dbReference>
<keyword evidence="6" id="KW-0675">Receptor</keyword>
<keyword evidence="3 8" id="KW-0812">Transmembrane</keyword>
<proteinExistence type="predicted"/>
<evidence type="ECO:0000313" key="10">
    <source>
        <dbReference type="Proteomes" id="UP000002358"/>
    </source>
</evidence>
<evidence type="ECO:0000256" key="7">
    <source>
        <dbReference type="ARBA" id="ARBA00023180"/>
    </source>
</evidence>
<keyword evidence="4 8" id="KW-1133">Transmembrane helix</keyword>
<dbReference type="PANTHER" id="PTHR42643:SF39">
    <property type="entry name" value="IONOTROPIC RECEPTOR 56A-RELATED"/>
    <property type="match status" value="1"/>
</dbReference>
<dbReference type="PANTHER" id="PTHR42643">
    <property type="entry name" value="IONOTROPIC RECEPTOR 20A-RELATED"/>
    <property type="match status" value="1"/>
</dbReference>
<dbReference type="AlphaFoldDB" id="A0A7M7T8N5"/>
<accession>A0A7M7T8N5</accession>
<evidence type="ECO:0000256" key="2">
    <source>
        <dbReference type="ARBA" id="ARBA00022475"/>
    </source>
</evidence>
<evidence type="ECO:0000256" key="1">
    <source>
        <dbReference type="ARBA" id="ARBA00004651"/>
    </source>
</evidence>
<sequence>MCPINICKMRLIRVDYGTTKEELFDFDSNGTFKKTDSCGGCVLQAFADYYNIEITNEDYFSNYNWYNTIQAVDNGFVDIIFGPTLPTHNLVSHLDKGAAYTYEEFIFIDTIPKAIPTLFVLITPLKIEVWICFTGVVILFSVFIKLLNNFQTNRKASQRLDCLDHLALYFNQPVSLPKKSGIRIVINLWLVYALLMNAFYNCNFVSALIKMRPKFYWKLLRN</sequence>
<evidence type="ECO:0000313" key="9">
    <source>
        <dbReference type="EnsemblMetazoa" id="XP_031782782"/>
    </source>
</evidence>
<keyword evidence="5 8" id="KW-0472">Membrane</keyword>
<dbReference type="Proteomes" id="UP000002358">
    <property type="component" value="Chromosome 1"/>
</dbReference>
<dbReference type="InterPro" id="IPR052192">
    <property type="entry name" value="Insect_Ionotropic_Sensory_Rcpt"/>
</dbReference>
<keyword evidence="2" id="KW-1003">Cell membrane</keyword>
<feature type="transmembrane region" description="Helical" evidence="8">
    <location>
        <begin position="184"/>
        <end position="209"/>
    </location>
</feature>
<dbReference type="InParanoid" id="A0A7M7T8N5"/>
<dbReference type="GO" id="GO:0005886">
    <property type="term" value="C:plasma membrane"/>
    <property type="evidence" value="ECO:0007669"/>
    <property type="project" value="UniProtKB-SubCell"/>
</dbReference>
<keyword evidence="10" id="KW-1185">Reference proteome</keyword>
<name>A0A7M7T8N5_NASVI</name>
<protein>
    <submittedName>
        <fullName evidence="9">Uncharacterized protein</fullName>
    </submittedName>
</protein>
<feature type="transmembrane region" description="Helical" evidence="8">
    <location>
        <begin position="127"/>
        <end position="147"/>
    </location>
</feature>